<dbReference type="CDD" id="cd14014">
    <property type="entry name" value="STKc_PknB_like"/>
    <property type="match status" value="1"/>
</dbReference>
<feature type="domain" description="Protein kinase" evidence="7">
    <location>
        <begin position="15"/>
        <end position="274"/>
    </location>
</feature>
<comment type="caution">
    <text evidence="8">The sequence shown here is derived from an EMBL/GenBank/DDBJ whole genome shotgun (WGS) entry which is preliminary data.</text>
</comment>
<evidence type="ECO:0000313" key="8">
    <source>
        <dbReference type="EMBL" id="GAA1866245.1"/>
    </source>
</evidence>
<dbReference type="InterPro" id="IPR008271">
    <property type="entry name" value="Ser/Thr_kinase_AS"/>
</dbReference>
<dbReference type="SMART" id="SM00220">
    <property type="entry name" value="S_TKc"/>
    <property type="match status" value="1"/>
</dbReference>
<keyword evidence="3" id="KW-0418">Kinase</keyword>
<dbReference type="PANTHER" id="PTHR43289">
    <property type="entry name" value="MITOGEN-ACTIVATED PROTEIN KINASE KINASE KINASE 20-RELATED"/>
    <property type="match status" value="1"/>
</dbReference>
<dbReference type="InterPro" id="IPR000719">
    <property type="entry name" value="Prot_kinase_dom"/>
</dbReference>
<evidence type="ECO:0000256" key="5">
    <source>
        <dbReference type="SAM" id="MobiDB-lite"/>
    </source>
</evidence>
<organism evidence="8 9">
    <name type="scientific">Myceligenerans crystallogenes</name>
    <dbReference type="NCBI Taxonomy" id="316335"/>
    <lineage>
        <taxon>Bacteria</taxon>
        <taxon>Bacillati</taxon>
        <taxon>Actinomycetota</taxon>
        <taxon>Actinomycetes</taxon>
        <taxon>Micrococcales</taxon>
        <taxon>Promicromonosporaceae</taxon>
        <taxon>Myceligenerans</taxon>
    </lineage>
</organism>
<keyword evidence="6" id="KW-1133">Transmembrane helix</keyword>
<dbReference type="EMBL" id="BAAANL010000005">
    <property type="protein sequence ID" value="GAA1866245.1"/>
    <property type="molecule type" value="Genomic_DNA"/>
</dbReference>
<evidence type="ECO:0000256" key="6">
    <source>
        <dbReference type="SAM" id="Phobius"/>
    </source>
</evidence>
<dbReference type="PROSITE" id="PS00108">
    <property type="entry name" value="PROTEIN_KINASE_ST"/>
    <property type="match status" value="1"/>
</dbReference>
<accession>A0ABN2NG02</accession>
<name>A0ABN2NG02_9MICO</name>
<dbReference type="Pfam" id="PF00069">
    <property type="entry name" value="Pkinase"/>
    <property type="match status" value="1"/>
</dbReference>
<keyword evidence="2" id="KW-0547">Nucleotide-binding</keyword>
<dbReference type="Proteomes" id="UP001501094">
    <property type="component" value="Unassembled WGS sequence"/>
</dbReference>
<reference evidence="8 9" key="1">
    <citation type="journal article" date="2019" name="Int. J. Syst. Evol. Microbiol.">
        <title>The Global Catalogue of Microorganisms (GCM) 10K type strain sequencing project: providing services to taxonomists for standard genome sequencing and annotation.</title>
        <authorList>
            <consortium name="The Broad Institute Genomics Platform"/>
            <consortium name="The Broad Institute Genome Sequencing Center for Infectious Disease"/>
            <person name="Wu L."/>
            <person name="Ma J."/>
        </authorList>
    </citation>
    <scope>NUCLEOTIDE SEQUENCE [LARGE SCALE GENOMIC DNA]</scope>
    <source>
        <strain evidence="8 9">JCM 14326</strain>
    </source>
</reference>
<dbReference type="SUPFAM" id="SSF56112">
    <property type="entry name" value="Protein kinase-like (PK-like)"/>
    <property type="match status" value="1"/>
</dbReference>
<sequence>MTQDPLVGRTVDGRYQVTERVAQGGMAVVYRAHDSESGRDVALKVMHPHLAEGDQAADFIKRFRREARAAAGLSHPGVVAVHGQGADGTLNYLIMEYVPGTNLRQLVREGSLTVRRTFALLDQVLSALSAAHDQHVMHRDIKPENVLMTQDRRTAKLADFGLARAVTEATQTATGTVFGTVAYMAPEVITTGRSDVRADVYAIGVMAFEMLTGRQPFQGETPIAVAYAHVNATIPSLRATVGGLGDAVELMVNTFAANDPGHRPANGREALKLLRATWKALPREVLDRTPGELGAPAPAQPIPVAGVIDAGGRQLATNIPVTLLPSLGKPGARPANDDVPTQAMSTRPAPPRKRRSGALTTAIVLVLLLLLGAAWMSENNAFDDLPMLDGGTAGADAVRDDDAGPGGPSALGA</sequence>
<dbReference type="PROSITE" id="PS50011">
    <property type="entry name" value="PROTEIN_KINASE_DOM"/>
    <property type="match status" value="1"/>
</dbReference>
<keyword evidence="9" id="KW-1185">Reference proteome</keyword>
<keyword evidence="1" id="KW-0808">Transferase</keyword>
<dbReference type="PANTHER" id="PTHR43289:SF34">
    <property type="entry name" value="SERINE_THREONINE-PROTEIN KINASE YBDM-RELATED"/>
    <property type="match status" value="1"/>
</dbReference>
<gene>
    <name evidence="8" type="ORF">GCM10009751_25510</name>
</gene>
<proteinExistence type="predicted"/>
<evidence type="ECO:0000256" key="2">
    <source>
        <dbReference type="ARBA" id="ARBA00022741"/>
    </source>
</evidence>
<evidence type="ECO:0000256" key="3">
    <source>
        <dbReference type="ARBA" id="ARBA00022777"/>
    </source>
</evidence>
<dbReference type="Gene3D" id="3.30.200.20">
    <property type="entry name" value="Phosphorylase Kinase, domain 1"/>
    <property type="match status" value="1"/>
</dbReference>
<evidence type="ECO:0000256" key="4">
    <source>
        <dbReference type="ARBA" id="ARBA00022840"/>
    </source>
</evidence>
<feature type="region of interest" description="Disordered" evidence="5">
    <location>
        <begin position="327"/>
        <end position="355"/>
    </location>
</feature>
<keyword evidence="6" id="KW-0472">Membrane</keyword>
<protein>
    <recommendedName>
        <fullName evidence="7">Protein kinase domain-containing protein</fullName>
    </recommendedName>
</protein>
<evidence type="ECO:0000256" key="1">
    <source>
        <dbReference type="ARBA" id="ARBA00022679"/>
    </source>
</evidence>
<evidence type="ECO:0000313" key="9">
    <source>
        <dbReference type="Proteomes" id="UP001501094"/>
    </source>
</evidence>
<dbReference type="Gene3D" id="1.10.510.10">
    <property type="entry name" value="Transferase(Phosphotransferase) domain 1"/>
    <property type="match status" value="1"/>
</dbReference>
<keyword evidence="6" id="KW-0812">Transmembrane</keyword>
<evidence type="ECO:0000259" key="7">
    <source>
        <dbReference type="PROSITE" id="PS50011"/>
    </source>
</evidence>
<dbReference type="InterPro" id="IPR011009">
    <property type="entry name" value="Kinase-like_dom_sf"/>
</dbReference>
<keyword evidence="4" id="KW-0067">ATP-binding</keyword>
<feature type="transmembrane region" description="Helical" evidence="6">
    <location>
        <begin position="357"/>
        <end position="377"/>
    </location>
</feature>